<evidence type="ECO:0000256" key="5">
    <source>
        <dbReference type="ARBA" id="ARBA00023098"/>
    </source>
</evidence>
<dbReference type="GO" id="GO:0032259">
    <property type="term" value="P:methylation"/>
    <property type="evidence" value="ECO:0007669"/>
    <property type="project" value="UniProtKB-KW"/>
</dbReference>
<dbReference type="InterPro" id="IPR050723">
    <property type="entry name" value="CFA/CMAS"/>
</dbReference>
<evidence type="ECO:0000256" key="4">
    <source>
        <dbReference type="ARBA" id="ARBA00022691"/>
    </source>
</evidence>
<dbReference type="Gene3D" id="3.40.50.150">
    <property type="entry name" value="Vaccinia Virus protein VP39"/>
    <property type="match status" value="1"/>
</dbReference>
<reference evidence="6 7" key="1">
    <citation type="submission" date="2021-03" db="EMBL/GenBank/DDBJ databases">
        <title>Aliifodinibius sp. nov., a new bacterium isolated from saline soil.</title>
        <authorList>
            <person name="Galisteo C."/>
            <person name="De La Haba R."/>
            <person name="Sanchez-Porro C."/>
            <person name="Ventosa A."/>
        </authorList>
    </citation>
    <scope>NUCLEOTIDE SEQUENCE [LARGE SCALE GENOMIC DNA]</scope>
    <source>
        <strain evidence="6 7">1BSP15-2V2</strain>
    </source>
</reference>
<sequence length="362" mass="42888">MKKLKQKVQDYLAIADIQIDGDRPWDMQVYNDHLYDRILREGSIGLGEAYMDRWWNAEALDTFFCHILKARLDQRTSRLWQRIWLLIASTLQNRQSKKRACQVGRHHYDTGNDLFKAMLDKRMVYTCGYWLEGAQTLEEAQEKKLDMVCRRLELEPGDRVLDIGCGWGSFAQYAAQEYEAEVVGITISKEQMEWAKQRCEGLPVEIRLQDYRSIDEPFDHVVSLGMFEHVGVKNYRTYMQTVARCLSRGGTFVLHTIGGNRSVRNTDPWIEKYIFPNSMIPSVHQIGRAIGELFVLQEWQNFGDHYDRTLMAWHDNFQQHWAELKQRYSNRFYRMWTYYLMCSAGSFRAGKNHQWHIVLQRK</sequence>
<gene>
    <name evidence="6" type="primary">cfa</name>
    <name evidence="6" type="ORF">J6I44_16310</name>
</gene>
<dbReference type="SUPFAM" id="SSF53335">
    <property type="entry name" value="S-adenosyl-L-methionine-dependent methyltransferases"/>
    <property type="match status" value="1"/>
</dbReference>
<dbReference type="PANTHER" id="PTHR43667:SF1">
    <property type="entry name" value="CYCLOPROPANE-FATTY-ACYL-PHOSPHOLIPID SYNTHASE"/>
    <property type="match status" value="1"/>
</dbReference>
<dbReference type="InterPro" id="IPR003333">
    <property type="entry name" value="CMAS"/>
</dbReference>
<dbReference type="InterPro" id="IPR029063">
    <property type="entry name" value="SAM-dependent_MTases_sf"/>
</dbReference>
<keyword evidence="5" id="KW-0443">Lipid metabolism</keyword>
<protein>
    <submittedName>
        <fullName evidence="6">Cyclopropane fatty acyl phospholipid synthase</fullName>
        <ecNumber evidence="6">2.1.1.79</ecNumber>
    </submittedName>
</protein>
<accession>A0ABT3PRF7</accession>
<evidence type="ECO:0000256" key="1">
    <source>
        <dbReference type="ARBA" id="ARBA00010815"/>
    </source>
</evidence>
<dbReference type="PIRSF" id="PIRSF003085">
    <property type="entry name" value="CMAS"/>
    <property type="match status" value="1"/>
</dbReference>
<dbReference type="Proteomes" id="UP001207918">
    <property type="component" value="Unassembled WGS sequence"/>
</dbReference>
<evidence type="ECO:0000256" key="3">
    <source>
        <dbReference type="ARBA" id="ARBA00022679"/>
    </source>
</evidence>
<dbReference type="Pfam" id="PF02353">
    <property type="entry name" value="CMAS"/>
    <property type="match status" value="1"/>
</dbReference>
<keyword evidence="4" id="KW-0949">S-adenosyl-L-methionine</keyword>
<dbReference type="EC" id="2.1.1.79" evidence="6"/>
<dbReference type="GO" id="GO:0008825">
    <property type="term" value="F:cyclopropane-fatty-acyl-phospholipid synthase activity"/>
    <property type="evidence" value="ECO:0007669"/>
    <property type="project" value="UniProtKB-EC"/>
</dbReference>
<keyword evidence="2 6" id="KW-0489">Methyltransferase</keyword>
<dbReference type="NCBIfam" id="NF008686">
    <property type="entry name" value="PRK11705.1"/>
    <property type="match status" value="1"/>
</dbReference>
<evidence type="ECO:0000256" key="2">
    <source>
        <dbReference type="ARBA" id="ARBA00022603"/>
    </source>
</evidence>
<evidence type="ECO:0000313" key="7">
    <source>
        <dbReference type="Proteomes" id="UP001207918"/>
    </source>
</evidence>
<name>A0ABT3PRF7_9BACT</name>
<evidence type="ECO:0000313" key="6">
    <source>
        <dbReference type="EMBL" id="MCW9708426.1"/>
    </source>
</evidence>
<keyword evidence="3 6" id="KW-0808">Transferase</keyword>
<comment type="similarity">
    <text evidence="1">Belongs to the CFA/CMAS family.</text>
</comment>
<comment type="caution">
    <text evidence="6">The sequence shown here is derived from an EMBL/GenBank/DDBJ whole genome shotgun (WGS) entry which is preliminary data.</text>
</comment>
<keyword evidence="7" id="KW-1185">Reference proteome</keyword>
<proteinExistence type="inferred from homology"/>
<dbReference type="RefSeq" id="WP_265767210.1">
    <property type="nucleotide sequence ID" value="NZ_JAGGJA010000013.1"/>
</dbReference>
<dbReference type="EMBL" id="JAGGJA010000013">
    <property type="protein sequence ID" value="MCW9708426.1"/>
    <property type="molecule type" value="Genomic_DNA"/>
</dbReference>
<dbReference type="PANTHER" id="PTHR43667">
    <property type="entry name" value="CYCLOPROPANE-FATTY-ACYL-PHOSPHOLIPID SYNTHASE"/>
    <property type="match status" value="1"/>
</dbReference>
<dbReference type="CDD" id="cd02440">
    <property type="entry name" value="AdoMet_MTases"/>
    <property type="match status" value="1"/>
</dbReference>
<organism evidence="6 7">
    <name type="scientific">Fodinibius salsisoli</name>
    <dbReference type="NCBI Taxonomy" id="2820877"/>
    <lineage>
        <taxon>Bacteria</taxon>
        <taxon>Pseudomonadati</taxon>
        <taxon>Balneolota</taxon>
        <taxon>Balneolia</taxon>
        <taxon>Balneolales</taxon>
        <taxon>Balneolaceae</taxon>
        <taxon>Fodinibius</taxon>
    </lineage>
</organism>